<sequence>MSADDLIALLDRNLTLEPVRSVGQVAVPGAEPKIIYASMHYNPPTAVNHLVSSPAPVPKIDYTEVLQYLQHHTIDTSGLSDAQLELFKNVSEPQRMELLQFWGIAPPKKGATPEFTTTTVEQERTLANLRWEQMQEDEAMAQLQAEASAAISQQQLESDTVMSQDSNPPLTPVSVSVQLNDSSWIQTSPVNYMEPYMMSGYEEMARRSWQCSAYYHCSRRRYSHDI</sequence>
<evidence type="ECO:0000313" key="1">
    <source>
        <dbReference type="EMBL" id="KAK4216965.1"/>
    </source>
</evidence>
<evidence type="ECO:0000313" key="2">
    <source>
        <dbReference type="Proteomes" id="UP001301769"/>
    </source>
</evidence>
<dbReference type="AlphaFoldDB" id="A0AAN6YG08"/>
<protein>
    <submittedName>
        <fullName evidence="1">Uncharacterized protein</fullName>
    </submittedName>
</protein>
<accession>A0AAN6YG08</accession>
<name>A0AAN6YG08_9PEZI</name>
<dbReference type="Proteomes" id="UP001301769">
    <property type="component" value="Unassembled WGS sequence"/>
</dbReference>
<keyword evidence="2" id="KW-1185">Reference proteome</keyword>
<gene>
    <name evidence="1" type="ORF">QBC37DRAFT_67340</name>
</gene>
<comment type="caution">
    <text evidence="1">The sequence shown here is derived from an EMBL/GenBank/DDBJ whole genome shotgun (WGS) entry which is preliminary data.</text>
</comment>
<proteinExistence type="predicted"/>
<organism evidence="1 2">
    <name type="scientific">Rhypophila decipiens</name>
    <dbReference type="NCBI Taxonomy" id="261697"/>
    <lineage>
        <taxon>Eukaryota</taxon>
        <taxon>Fungi</taxon>
        <taxon>Dikarya</taxon>
        <taxon>Ascomycota</taxon>
        <taxon>Pezizomycotina</taxon>
        <taxon>Sordariomycetes</taxon>
        <taxon>Sordariomycetidae</taxon>
        <taxon>Sordariales</taxon>
        <taxon>Naviculisporaceae</taxon>
        <taxon>Rhypophila</taxon>
    </lineage>
</organism>
<dbReference type="EMBL" id="MU858063">
    <property type="protein sequence ID" value="KAK4216965.1"/>
    <property type="molecule type" value="Genomic_DNA"/>
</dbReference>
<reference evidence="1" key="2">
    <citation type="submission" date="2023-05" db="EMBL/GenBank/DDBJ databases">
        <authorList>
            <consortium name="Lawrence Berkeley National Laboratory"/>
            <person name="Steindorff A."/>
            <person name="Hensen N."/>
            <person name="Bonometti L."/>
            <person name="Westerberg I."/>
            <person name="Brannstrom I.O."/>
            <person name="Guillou S."/>
            <person name="Cros-Aarteil S."/>
            <person name="Calhoun S."/>
            <person name="Haridas S."/>
            <person name="Kuo A."/>
            <person name="Mondo S."/>
            <person name="Pangilinan J."/>
            <person name="Riley R."/>
            <person name="Labutti K."/>
            <person name="Andreopoulos B."/>
            <person name="Lipzen A."/>
            <person name="Chen C."/>
            <person name="Yanf M."/>
            <person name="Daum C."/>
            <person name="Ng V."/>
            <person name="Clum A."/>
            <person name="Ohm R."/>
            <person name="Martin F."/>
            <person name="Silar P."/>
            <person name="Natvig D."/>
            <person name="Lalanne C."/>
            <person name="Gautier V."/>
            <person name="Ament-Velasquez S.L."/>
            <person name="Kruys A."/>
            <person name="Hutchinson M.I."/>
            <person name="Powell A.J."/>
            <person name="Barry K."/>
            <person name="Miller A.N."/>
            <person name="Grigoriev I.V."/>
            <person name="Debuchy R."/>
            <person name="Gladieux P."/>
            <person name="Thoren M.H."/>
            <person name="Johannesson H."/>
        </authorList>
    </citation>
    <scope>NUCLEOTIDE SEQUENCE</scope>
    <source>
        <strain evidence="1">PSN293</strain>
    </source>
</reference>
<reference evidence="1" key="1">
    <citation type="journal article" date="2023" name="Mol. Phylogenet. Evol.">
        <title>Genome-scale phylogeny and comparative genomics of the fungal order Sordariales.</title>
        <authorList>
            <person name="Hensen N."/>
            <person name="Bonometti L."/>
            <person name="Westerberg I."/>
            <person name="Brannstrom I.O."/>
            <person name="Guillou S."/>
            <person name="Cros-Aarteil S."/>
            <person name="Calhoun S."/>
            <person name="Haridas S."/>
            <person name="Kuo A."/>
            <person name="Mondo S."/>
            <person name="Pangilinan J."/>
            <person name="Riley R."/>
            <person name="LaButti K."/>
            <person name="Andreopoulos B."/>
            <person name="Lipzen A."/>
            <person name="Chen C."/>
            <person name="Yan M."/>
            <person name="Daum C."/>
            <person name="Ng V."/>
            <person name="Clum A."/>
            <person name="Steindorff A."/>
            <person name="Ohm R.A."/>
            <person name="Martin F."/>
            <person name="Silar P."/>
            <person name="Natvig D.O."/>
            <person name="Lalanne C."/>
            <person name="Gautier V."/>
            <person name="Ament-Velasquez S.L."/>
            <person name="Kruys A."/>
            <person name="Hutchinson M.I."/>
            <person name="Powell A.J."/>
            <person name="Barry K."/>
            <person name="Miller A.N."/>
            <person name="Grigoriev I.V."/>
            <person name="Debuchy R."/>
            <person name="Gladieux P."/>
            <person name="Hiltunen Thoren M."/>
            <person name="Johannesson H."/>
        </authorList>
    </citation>
    <scope>NUCLEOTIDE SEQUENCE</scope>
    <source>
        <strain evidence="1">PSN293</strain>
    </source>
</reference>